<organism evidence="1 2">
    <name type="scientific">Capnocytophaga genosp. AHN8471</name>
    <dbReference type="NCBI Taxonomy" id="327574"/>
    <lineage>
        <taxon>Bacteria</taxon>
        <taxon>Pseudomonadati</taxon>
        <taxon>Bacteroidota</taxon>
        <taxon>Flavobacteriia</taxon>
        <taxon>Flavobacteriales</taxon>
        <taxon>Flavobacteriaceae</taxon>
        <taxon>Capnocytophaga</taxon>
    </lineage>
</organism>
<dbReference type="Proteomes" id="UP000603506">
    <property type="component" value="Unassembled WGS sequence"/>
</dbReference>
<name>A0ABS1YTB9_9FLAO</name>
<accession>A0ABS1YTB9</accession>
<dbReference type="RefSeq" id="WP_203094418.1">
    <property type="nucleotide sequence ID" value="NZ_JAESPH010000022.1"/>
</dbReference>
<keyword evidence="2" id="KW-1185">Reference proteome</keyword>
<gene>
    <name evidence="1" type="ORF">JNB19_02610</name>
</gene>
<evidence type="ECO:0008006" key="3">
    <source>
        <dbReference type="Google" id="ProtNLM"/>
    </source>
</evidence>
<sequence>MGNTIKATEIAKELVRYGNARPVELEAAILSKEILLNRYAKPLGKVKGEWHIPAVFISNVVQAFSDKWTGAGEVSFKKKLLKNFRQKINFPINPNDIVGSWEEAMYEEDKKPNEMPISQFIMGLITKKVISDLDLISITGKYDATQVGSTTPDYTKTMDGLNEVVNRAVADTSNPVFHIPVDAGVTSIVDRVTKFEKGLPGGVKVKTLFISLEEFNDYVELRETPANQYIDFNDPQRGKTKYGRDLVGVPGLKAGRIIAWVDGNLFRLYDRVDNPARINDVQVQDYLVKIFSEWHLGYDFAVNQYLFVETNDAQKKRGLNNDEQNKLFYPNLVLA</sequence>
<protein>
    <recommendedName>
        <fullName evidence="3">Major capsid protein</fullName>
    </recommendedName>
</protein>
<proteinExistence type="predicted"/>
<comment type="caution">
    <text evidence="1">The sequence shown here is derived from an EMBL/GenBank/DDBJ whole genome shotgun (WGS) entry which is preliminary data.</text>
</comment>
<dbReference type="EMBL" id="JAEUAH010000002">
    <property type="protein sequence ID" value="MBM0649658.1"/>
    <property type="molecule type" value="Genomic_DNA"/>
</dbReference>
<evidence type="ECO:0000313" key="1">
    <source>
        <dbReference type="EMBL" id="MBM0649658.1"/>
    </source>
</evidence>
<evidence type="ECO:0000313" key="2">
    <source>
        <dbReference type="Proteomes" id="UP000603506"/>
    </source>
</evidence>
<reference evidence="1 2" key="1">
    <citation type="submission" date="2021-01" db="EMBL/GenBank/DDBJ databases">
        <title>Evidence that Capnocytophaga endodontalis is a later homotypic synonym for Capnocytophaga genospecies AHN8471, and request for opinion on proposed recognition of strain AHN8471 as type strain of the species.</title>
        <authorList>
            <person name="Nicholson A.C."/>
            <person name="Hopper C.L."/>
            <person name="Gulvik C.A."/>
            <person name="Mcquiston J.R."/>
            <person name="Lau E.F."/>
        </authorList>
    </citation>
    <scope>NUCLEOTIDE SEQUENCE [LARGE SCALE GENOMIC DNA]</scope>
    <source>
        <strain evidence="1 2">AHN9576</strain>
    </source>
</reference>